<feature type="compositionally biased region" description="Pro residues" evidence="2">
    <location>
        <begin position="306"/>
        <end position="318"/>
    </location>
</feature>
<dbReference type="RefSeq" id="WP_244687487.1">
    <property type="nucleotide sequence ID" value="NZ_CP095043.1"/>
</dbReference>
<evidence type="ECO:0000313" key="7">
    <source>
        <dbReference type="Proteomes" id="UP000831775"/>
    </source>
</evidence>
<evidence type="ECO:0000313" key="6">
    <source>
        <dbReference type="EMBL" id="UOQ61215.1"/>
    </source>
</evidence>
<dbReference type="Proteomes" id="UP000831775">
    <property type="component" value="Chromosome"/>
</dbReference>
<feature type="coiled-coil region" evidence="1">
    <location>
        <begin position="160"/>
        <end position="217"/>
    </location>
</feature>
<dbReference type="EMBL" id="CP095043">
    <property type="protein sequence ID" value="UOQ61215.1"/>
    <property type="molecule type" value="Genomic_DNA"/>
</dbReference>
<proteinExistence type="predicted"/>
<name>A0ABY4FY42_9MICO</name>
<feature type="region of interest" description="Disordered" evidence="2">
    <location>
        <begin position="28"/>
        <end position="52"/>
    </location>
</feature>
<feature type="domain" description="DUF4349" evidence="5">
    <location>
        <begin position="74"/>
        <end position="280"/>
    </location>
</feature>
<evidence type="ECO:0000256" key="4">
    <source>
        <dbReference type="SAM" id="SignalP"/>
    </source>
</evidence>
<feature type="signal peptide" evidence="4">
    <location>
        <begin position="1"/>
        <end position="22"/>
    </location>
</feature>
<evidence type="ECO:0000256" key="3">
    <source>
        <dbReference type="SAM" id="Phobius"/>
    </source>
</evidence>
<gene>
    <name evidence="6" type="ORF">MUN76_04405</name>
</gene>
<keyword evidence="4" id="KW-0732">Signal</keyword>
<sequence length="333" mass="33524">MHRRRSLLSLLAAALLVVPLSACTMGSGSSGVPDLRSSEAAAGSTSGPSVATDAGAAVTEDGMVDPGSAIAGTSIIRNGDLSVTVADPETAAEEVATIAEGLGGYIESQSVSAGGDGLTANASLAVRVPADQIDAAFEALAKVGDVTSQNRSSTDVTTQHVDLKARVAALEESVQRLTELMSESATTGELIEAEAALSQRQQELDGLTAQLTALEDQVDEATIWVSLSTKNVVVPGGPTTFWDGLLAGLGSISAAGAGALVMLGILLPWLVLGGIIALIVVLIVRRARRRRAARGSRSPGGAGPTAPVPAPVLDPAPHTPAAAAAPVPPAQQW</sequence>
<dbReference type="InterPro" id="IPR025645">
    <property type="entry name" value="DUF4349"/>
</dbReference>
<evidence type="ECO:0000259" key="5">
    <source>
        <dbReference type="Pfam" id="PF14257"/>
    </source>
</evidence>
<protein>
    <submittedName>
        <fullName evidence="6">DUF4349 domain-containing protein</fullName>
    </submittedName>
</protein>
<feature type="region of interest" description="Disordered" evidence="2">
    <location>
        <begin position="293"/>
        <end position="333"/>
    </location>
</feature>
<keyword evidence="3" id="KW-1133">Transmembrane helix</keyword>
<organism evidence="6 7">
    <name type="scientific">Leucobacter rhizosphaerae</name>
    <dbReference type="NCBI Taxonomy" id="2932245"/>
    <lineage>
        <taxon>Bacteria</taxon>
        <taxon>Bacillati</taxon>
        <taxon>Actinomycetota</taxon>
        <taxon>Actinomycetes</taxon>
        <taxon>Micrococcales</taxon>
        <taxon>Microbacteriaceae</taxon>
        <taxon>Leucobacter</taxon>
    </lineage>
</organism>
<keyword evidence="7" id="KW-1185">Reference proteome</keyword>
<keyword evidence="1" id="KW-0175">Coiled coil</keyword>
<keyword evidence="3" id="KW-0812">Transmembrane</keyword>
<feature type="transmembrane region" description="Helical" evidence="3">
    <location>
        <begin position="259"/>
        <end position="284"/>
    </location>
</feature>
<accession>A0ABY4FY42</accession>
<reference evidence="6 7" key="1">
    <citation type="submission" date="2022-04" db="EMBL/GenBank/DDBJ databases">
        <title>Leucobacter sp. isolated from rhizosphere of onion.</title>
        <authorList>
            <person name="Won M."/>
            <person name="Lee C.-M."/>
            <person name="Woen H.-Y."/>
            <person name="Kwon S.-W."/>
        </authorList>
    </citation>
    <scope>NUCLEOTIDE SEQUENCE [LARGE SCALE GENOMIC DNA]</scope>
    <source>
        <strain evidence="6 7">H25R-14</strain>
    </source>
</reference>
<keyword evidence="3" id="KW-0472">Membrane</keyword>
<dbReference type="Pfam" id="PF14257">
    <property type="entry name" value="DUF4349"/>
    <property type="match status" value="1"/>
</dbReference>
<evidence type="ECO:0000256" key="1">
    <source>
        <dbReference type="SAM" id="Coils"/>
    </source>
</evidence>
<feature type="chain" id="PRO_5047272376" evidence="4">
    <location>
        <begin position="23"/>
        <end position="333"/>
    </location>
</feature>
<evidence type="ECO:0000256" key="2">
    <source>
        <dbReference type="SAM" id="MobiDB-lite"/>
    </source>
</evidence>